<reference evidence="7" key="1">
    <citation type="submission" date="2009-08" db="EMBL/GenBank/DDBJ databases">
        <title>The complete genome of Chitinophaga pinensis DSM 2588.</title>
        <authorList>
            <consortium name="US DOE Joint Genome Institute (JGI-PGF)"/>
            <person name="Lucas S."/>
            <person name="Copeland A."/>
            <person name="Lapidus A."/>
            <person name="Glavina del Rio T."/>
            <person name="Dalin E."/>
            <person name="Tice H."/>
            <person name="Bruce D."/>
            <person name="Goodwin L."/>
            <person name="Pitluck S."/>
            <person name="Kyrpides N."/>
            <person name="Mavromatis K."/>
            <person name="Ivanova N."/>
            <person name="Mikhailova N."/>
            <person name="Sims D."/>
            <person name="Meinche L."/>
            <person name="Brettin T."/>
            <person name="Detter J.C."/>
            <person name="Han C."/>
            <person name="Larimer F."/>
            <person name="Land M."/>
            <person name="Hauser L."/>
            <person name="Markowitz V."/>
            <person name="Cheng J.-F."/>
            <person name="Hugenholtz P."/>
            <person name="Woyke T."/>
            <person name="Wu D."/>
            <person name="Spring S."/>
            <person name="Klenk H.-P."/>
            <person name="Eisen J.A."/>
        </authorList>
    </citation>
    <scope>NUCLEOTIDE SEQUENCE [LARGE SCALE GENOMIC DNA]</scope>
    <source>
        <strain evidence="7">ATCC 43595 / DSM 2588 / LMG 13176 / NBRC 15968 / NCIMB 11800 / UQM 2034</strain>
    </source>
</reference>
<name>A0A979G6S3_CHIPD</name>
<feature type="domain" description="HTH tetR-type" evidence="5">
    <location>
        <begin position="5"/>
        <end position="65"/>
    </location>
</feature>
<accession>A0A979G6S3</accession>
<dbReference type="GO" id="GO:0003677">
    <property type="term" value="F:DNA binding"/>
    <property type="evidence" value="ECO:0007669"/>
    <property type="project" value="UniProtKB-UniRule"/>
</dbReference>
<dbReference type="InterPro" id="IPR009057">
    <property type="entry name" value="Homeodomain-like_sf"/>
</dbReference>
<dbReference type="Gene3D" id="1.10.10.60">
    <property type="entry name" value="Homeodomain-like"/>
    <property type="match status" value="1"/>
</dbReference>
<organism evidence="6 7">
    <name type="scientific">Chitinophaga pinensis (strain ATCC 43595 / DSM 2588 / LMG 13176 / NBRC 15968 / NCIMB 11800 / UQM 2034)</name>
    <dbReference type="NCBI Taxonomy" id="485918"/>
    <lineage>
        <taxon>Bacteria</taxon>
        <taxon>Pseudomonadati</taxon>
        <taxon>Bacteroidota</taxon>
        <taxon>Chitinophagia</taxon>
        <taxon>Chitinophagales</taxon>
        <taxon>Chitinophagaceae</taxon>
        <taxon>Chitinophaga</taxon>
    </lineage>
</organism>
<keyword evidence="2 4" id="KW-0238">DNA-binding</keyword>
<dbReference type="InterPro" id="IPR001647">
    <property type="entry name" value="HTH_TetR"/>
</dbReference>
<evidence type="ECO:0000256" key="1">
    <source>
        <dbReference type="ARBA" id="ARBA00023015"/>
    </source>
</evidence>
<dbReference type="SUPFAM" id="SSF46689">
    <property type="entry name" value="Homeodomain-like"/>
    <property type="match status" value="1"/>
</dbReference>
<dbReference type="OrthoDB" id="9795242at2"/>
<dbReference type="InterPro" id="IPR036271">
    <property type="entry name" value="Tet_transcr_reg_TetR-rel_C_sf"/>
</dbReference>
<dbReference type="AlphaFoldDB" id="A0A979G6S3"/>
<dbReference type="PRINTS" id="PR00455">
    <property type="entry name" value="HTHTETR"/>
</dbReference>
<dbReference type="Gene3D" id="1.10.357.10">
    <property type="entry name" value="Tetracycline Repressor, domain 2"/>
    <property type="match status" value="1"/>
</dbReference>
<evidence type="ECO:0000256" key="2">
    <source>
        <dbReference type="ARBA" id="ARBA00023125"/>
    </source>
</evidence>
<dbReference type="EMBL" id="CP001699">
    <property type="protein sequence ID" value="ACU61751.1"/>
    <property type="molecule type" value="Genomic_DNA"/>
</dbReference>
<evidence type="ECO:0000259" key="5">
    <source>
        <dbReference type="PROSITE" id="PS50977"/>
    </source>
</evidence>
<sequence length="192" mass="21499">MRTKDFDENEILRKAITIFWQKGYNATSLYDLIEGLGIGRSSIYHSFGDKHNLYLKALDLYQREATARITAILNSGPSVKEAVAKLLQTIISEIVADEHSKGCFKVNSEVELAPHDEATKKILCDDNAIIEDALYQAFLKGQKDKSISASKDPQALTRFICNTVAGMRVYAKFRSDRPFFEDIAETALSALD</sequence>
<evidence type="ECO:0000313" key="7">
    <source>
        <dbReference type="Proteomes" id="UP000002215"/>
    </source>
</evidence>
<dbReference type="Proteomes" id="UP000002215">
    <property type="component" value="Chromosome"/>
</dbReference>
<evidence type="ECO:0000256" key="3">
    <source>
        <dbReference type="ARBA" id="ARBA00023163"/>
    </source>
</evidence>
<keyword evidence="1" id="KW-0805">Transcription regulation</keyword>
<dbReference type="KEGG" id="cpi:Cpin_4302"/>
<dbReference type="PROSITE" id="PS50977">
    <property type="entry name" value="HTH_TETR_2"/>
    <property type="match status" value="1"/>
</dbReference>
<protein>
    <submittedName>
        <fullName evidence="6">Transcriptional regulator, TetR family</fullName>
    </submittedName>
</protein>
<dbReference type="Pfam" id="PF00440">
    <property type="entry name" value="TetR_N"/>
    <property type="match status" value="1"/>
</dbReference>
<reference evidence="6 7" key="2">
    <citation type="journal article" date="2010" name="Stand. Genomic Sci.">
        <title>Complete genome sequence of Chitinophaga pinensis type strain (UQM 2034).</title>
        <authorList>
            <person name="Glavina Del Rio T."/>
            <person name="Abt B."/>
            <person name="Spring S."/>
            <person name="Lapidus A."/>
            <person name="Nolan M."/>
            <person name="Tice H."/>
            <person name="Copeland A."/>
            <person name="Cheng J.F."/>
            <person name="Chen F."/>
            <person name="Bruce D."/>
            <person name="Goodwin L."/>
            <person name="Pitluck S."/>
            <person name="Ivanova N."/>
            <person name="Mavromatis K."/>
            <person name="Mikhailova N."/>
            <person name="Pati A."/>
            <person name="Chen A."/>
            <person name="Palaniappan K."/>
            <person name="Land M."/>
            <person name="Hauser L."/>
            <person name="Chang Y.J."/>
            <person name="Jeffries C.D."/>
            <person name="Chain P."/>
            <person name="Saunders E."/>
            <person name="Detter J.C."/>
            <person name="Brettin T."/>
            <person name="Rohde M."/>
            <person name="Goker M."/>
            <person name="Bristow J."/>
            <person name="Eisen J.A."/>
            <person name="Markowitz V."/>
            <person name="Hugenholtz P."/>
            <person name="Kyrpides N.C."/>
            <person name="Klenk H.P."/>
            <person name="Lucas S."/>
        </authorList>
    </citation>
    <scope>NUCLEOTIDE SEQUENCE [LARGE SCALE GENOMIC DNA]</scope>
    <source>
        <strain evidence="7">ATCC 43595 / DSM 2588 / LMG 13176 / NBRC 15968 / NCIMB 11800 / UQM 2034</strain>
    </source>
</reference>
<dbReference type="PANTHER" id="PTHR47506">
    <property type="entry name" value="TRANSCRIPTIONAL REGULATORY PROTEIN"/>
    <property type="match status" value="1"/>
</dbReference>
<feature type="DNA-binding region" description="H-T-H motif" evidence="4">
    <location>
        <begin position="28"/>
        <end position="47"/>
    </location>
</feature>
<keyword evidence="3" id="KW-0804">Transcription</keyword>
<dbReference type="RefSeq" id="WP_012791919.1">
    <property type="nucleotide sequence ID" value="NC_013132.1"/>
</dbReference>
<dbReference type="SUPFAM" id="SSF48498">
    <property type="entry name" value="Tetracyclin repressor-like, C-terminal domain"/>
    <property type="match status" value="1"/>
</dbReference>
<evidence type="ECO:0000313" key="6">
    <source>
        <dbReference type="EMBL" id="ACU61751.1"/>
    </source>
</evidence>
<gene>
    <name evidence="6" type="ordered locus">Cpin_4302</name>
</gene>
<evidence type="ECO:0000256" key="4">
    <source>
        <dbReference type="PROSITE-ProRule" id="PRU00335"/>
    </source>
</evidence>
<dbReference type="PANTHER" id="PTHR47506:SF1">
    <property type="entry name" value="HTH-TYPE TRANSCRIPTIONAL REGULATOR YJDC"/>
    <property type="match status" value="1"/>
</dbReference>
<proteinExistence type="predicted"/>